<evidence type="ECO:0000313" key="3">
    <source>
        <dbReference type="Proteomes" id="UP000299102"/>
    </source>
</evidence>
<reference evidence="2 3" key="1">
    <citation type="journal article" date="2019" name="Commun. Biol.">
        <title>The bagworm genome reveals a unique fibroin gene that provides high tensile strength.</title>
        <authorList>
            <person name="Kono N."/>
            <person name="Nakamura H."/>
            <person name="Ohtoshi R."/>
            <person name="Tomita M."/>
            <person name="Numata K."/>
            <person name="Arakawa K."/>
        </authorList>
    </citation>
    <scope>NUCLEOTIDE SEQUENCE [LARGE SCALE GENOMIC DNA]</scope>
</reference>
<feature type="compositionally biased region" description="Polar residues" evidence="1">
    <location>
        <begin position="69"/>
        <end position="78"/>
    </location>
</feature>
<sequence>MTSLAKSYNTAWKLATRQQEQRQRRHAGVVYLWSRAGRRRRAASTRRAGAGAPASPAAARAASRPTPAQLSQQRQHSPTCPGPAALVGLHASCIPITVRDF</sequence>
<feature type="compositionally biased region" description="Low complexity" evidence="1">
    <location>
        <begin position="45"/>
        <end position="68"/>
    </location>
</feature>
<accession>A0A4C1WQ92</accession>
<dbReference type="Proteomes" id="UP000299102">
    <property type="component" value="Unassembled WGS sequence"/>
</dbReference>
<name>A0A4C1WQ92_EUMVA</name>
<dbReference type="EMBL" id="BGZK01000604">
    <property type="protein sequence ID" value="GBP52499.1"/>
    <property type="molecule type" value="Genomic_DNA"/>
</dbReference>
<evidence type="ECO:0000256" key="1">
    <source>
        <dbReference type="SAM" id="MobiDB-lite"/>
    </source>
</evidence>
<proteinExistence type="predicted"/>
<dbReference type="AlphaFoldDB" id="A0A4C1WQ92"/>
<keyword evidence="3" id="KW-1185">Reference proteome</keyword>
<protein>
    <submittedName>
        <fullName evidence="2">Uncharacterized protein</fullName>
    </submittedName>
</protein>
<evidence type="ECO:0000313" key="2">
    <source>
        <dbReference type="EMBL" id="GBP52499.1"/>
    </source>
</evidence>
<comment type="caution">
    <text evidence="2">The sequence shown here is derived from an EMBL/GenBank/DDBJ whole genome shotgun (WGS) entry which is preliminary data.</text>
</comment>
<feature type="region of interest" description="Disordered" evidence="1">
    <location>
        <begin position="37"/>
        <end position="84"/>
    </location>
</feature>
<gene>
    <name evidence="2" type="ORF">EVAR_32055_1</name>
</gene>
<organism evidence="2 3">
    <name type="scientific">Eumeta variegata</name>
    <name type="common">Bagworm moth</name>
    <name type="synonym">Eumeta japonica</name>
    <dbReference type="NCBI Taxonomy" id="151549"/>
    <lineage>
        <taxon>Eukaryota</taxon>
        <taxon>Metazoa</taxon>
        <taxon>Ecdysozoa</taxon>
        <taxon>Arthropoda</taxon>
        <taxon>Hexapoda</taxon>
        <taxon>Insecta</taxon>
        <taxon>Pterygota</taxon>
        <taxon>Neoptera</taxon>
        <taxon>Endopterygota</taxon>
        <taxon>Lepidoptera</taxon>
        <taxon>Glossata</taxon>
        <taxon>Ditrysia</taxon>
        <taxon>Tineoidea</taxon>
        <taxon>Psychidae</taxon>
        <taxon>Oiketicinae</taxon>
        <taxon>Eumeta</taxon>
    </lineage>
</organism>